<protein>
    <submittedName>
        <fullName evidence="4">Ribose import binding protein RbsB</fullName>
    </submittedName>
</protein>
<evidence type="ECO:0000313" key="4">
    <source>
        <dbReference type="EMBL" id="BCJ94523.1"/>
    </source>
</evidence>
<keyword evidence="5" id="KW-1185">Reference proteome</keyword>
<dbReference type="GO" id="GO:0030246">
    <property type="term" value="F:carbohydrate binding"/>
    <property type="evidence" value="ECO:0007669"/>
    <property type="project" value="UniProtKB-ARBA"/>
</dbReference>
<reference evidence="4 5" key="1">
    <citation type="journal article" date="2016" name="Int. J. Syst. Evol. Microbiol.">
        <title>Descriptions of Anaerotaenia torta gen. nov., sp. nov. and Anaerocolumna cellulosilytica gen. nov., sp. nov. isolated from a methanogenic reactor of cattle waste.</title>
        <authorList>
            <person name="Uek A."/>
            <person name="Ohtaki Y."/>
            <person name="Kaku N."/>
            <person name="Ueki K."/>
        </authorList>
    </citation>
    <scope>NUCLEOTIDE SEQUENCE [LARGE SCALE GENOMIC DNA]</scope>
    <source>
        <strain evidence="4 5">SN021</strain>
    </source>
</reference>
<name>A0A6S6QT57_9FIRM</name>
<sequence>MKNFWRINVLLLAFSFLLIYIGYHKNTVVYKNAVTGNESKKDYVKTADNIVIGWSVYNTEQEYFQTMQQGVINRARELNIGVIPYDQKSNTSEMITGTMELIAQGIDALLISPINPEAMMVVSNLTEEAGIPLIVIDVGTGGADIDAFIISDNYGGGVLAAEYALRLIREHELSSRNAVIIKTEETSTYARRRGEAFARVMEDSNIAVVAEVTANSSQKQAYEAMKEILKNYGSDLAVVFSENDTMALGVAQAVNEAGLTGKIMIIGFNGDPSAIEAIQNGYMQGTIAQQPYEMGALGVEIANTLLNGGTITYDDRETKELFSEVYLIDETGTRNR</sequence>
<comment type="subcellular location">
    <subcellularLocation>
        <location evidence="1">Cell envelope</location>
    </subcellularLocation>
</comment>
<dbReference type="Pfam" id="PF13407">
    <property type="entry name" value="Peripla_BP_4"/>
    <property type="match status" value="1"/>
</dbReference>
<evidence type="ECO:0000256" key="2">
    <source>
        <dbReference type="ARBA" id="ARBA00007639"/>
    </source>
</evidence>
<evidence type="ECO:0000256" key="1">
    <source>
        <dbReference type="ARBA" id="ARBA00004196"/>
    </source>
</evidence>
<proteinExistence type="inferred from homology"/>
<keyword evidence="3" id="KW-0732">Signal</keyword>
<dbReference type="Proteomes" id="UP000515561">
    <property type="component" value="Chromosome"/>
</dbReference>
<evidence type="ECO:0000313" key="5">
    <source>
        <dbReference type="Proteomes" id="UP000515561"/>
    </source>
</evidence>
<dbReference type="InterPro" id="IPR028082">
    <property type="entry name" value="Peripla_BP_I"/>
</dbReference>
<accession>A0A6S6QT57</accession>
<gene>
    <name evidence="4" type="primary">rbsB</name>
    <name evidence="4" type="ORF">acsn021_20920</name>
</gene>
<dbReference type="InterPro" id="IPR025997">
    <property type="entry name" value="SBP_2_dom"/>
</dbReference>
<dbReference type="PANTHER" id="PTHR46847:SF1">
    <property type="entry name" value="D-ALLOSE-BINDING PERIPLASMIC PROTEIN-RELATED"/>
    <property type="match status" value="1"/>
</dbReference>
<organism evidence="4 5">
    <name type="scientific">Anaerocolumna cellulosilytica</name>
    <dbReference type="NCBI Taxonomy" id="433286"/>
    <lineage>
        <taxon>Bacteria</taxon>
        <taxon>Bacillati</taxon>
        <taxon>Bacillota</taxon>
        <taxon>Clostridia</taxon>
        <taxon>Lachnospirales</taxon>
        <taxon>Lachnospiraceae</taxon>
        <taxon>Anaerocolumna</taxon>
    </lineage>
</organism>
<evidence type="ECO:0000256" key="3">
    <source>
        <dbReference type="ARBA" id="ARBA00022729"/>
    </source>
</evidence>
<dbReference type="EMBL" id="AP023367">
    <property type="protein sequence ID" value="BCJ94523.1"/>
    <property type="molecule type" value="Genomic_DNA"/>
</dbReference>
<dbReference type="KEGG" id="acel:acsn021_20920"/>
<dbReference type="Gene3D" id="3.40.50.2300">
    <property type="match status" value="2"/>
</dbReference>
<dbReference type="SUPFAM" id="SSF53822">
    <property type="entry name" value="Periplasmic binding protein-like I"/>
    <property type="match status" value="1"/>
</dbReference>
<dbReference type="AlphaFoldDB" id="A0A6S6QT57"/>
<comment type="similarity">
    <text evidence="2">Belongs to the bacterial solute-binding protein 2 family.</text>
</comment>
<dbReference type="GO" id="GO:0030313">
    <property type="term" value="C:cell envelope"/>
    <property type="evidence" value="ECO:0007669"/>
    <property type="project" value="UniProtKB-SubCell"/>
</dbReference>
<dbReference type="PANTHER" id="PTHR46847">
    <property type="entry name" value="D-ALLOSE-BINDING PERIPLASMIC PROTEIN-RELATED"/>
    <property type="match status" value="1"/>
</dbReference>
<dbReference type="RefSeq" id="WP_184089885.1">
    <property type="nucleotide sequence ID" value="NZ_AP023367.1"/>
</dbReference>